<dbReference type="Proteomes" id="UP000789901">
    <property type="component" value="Unassembled WGS sequence"/>
</dbReference>
<organism evidence="1 2">
    <name type="scientific">Gigaspora margarita</name>
    <dbReference type="NCBI Taxonomy" id="4874"/>
    <lineage>
        <taxon>Eukaryota</taxon>
        <taxon>Fungi</taxon>
        <taxon>Fungi incertae sedis</taxon>
        <taxon>Mucoromycota</taxon>
        <taxon>Glomeromycotina</taxon>
        <taxon>Glomeromycetes</taxon>
        <taxon>Diversisporales</taxon>
        <taxon>Gigasporaceae</taxon>
        <taxon>Gigaspora</taxon>
    </lineage>
</organism>
<accession>A0ABN7W6Z6</accession>
<evidence type="ECO:0000313" key="2">
    <source>
        <dbReference type="Proteomes" id="UP000789901"/>
    </source>
</evidence>
<evidence type="ECO:0000313" key="1">
    <source>
        <dbReference type="EMBL" id="CAG8818984.1"/>
    </source>
</evidence>
<reference evidence="1 2" key="1">
    <citation type="submission" date="2021-06" db="EMBL/GenBank/DDBJ databases">
        <authorList>
            <person name="Kallberg Y."/>
            <person name="Tangrot J."/>
            <person name="Rosling A."/>
        </authorList>
    </citation>
    <scope>NUCLEOTIDE SEQUENCE [LARGE SCALE GENOMIC DNA]</scope>
    <source>
        <strain evidence="1 2">120-4 pot B 10/14</strain>
    </source>
</reference>
<feature type="non-terminal residue" evidence="1">
    <location>
        <position position="1"/>
    </location>
</feature>
<keyword evidence="2" id="KW-1185">Reference proteome</keyword>
<proteinExistence type="predicted"/>
<dbReference type="EMBL" id="CAJVQB010032911">
    <property type="protein sequence ID" value="CAG8818984.1"/>
    <property type="molecule type" value="Genomic_DNA"/>
</dbReference>
<sequence length="118" mass="13684">QKKNDDIIQEEIQIFLNTPIPLQAIRFSKNSSYKSSQPSNLVFTLLSSTISKEYKIRPNATAQKALYKKIKTTRNKITKFKSLYNIALDTSIRSNLAIRIQKQKEIIRTNNKKIDILK</sequence>
<comment type="caution">
    <text evidence="1">The sequence shown here is derived from an EMBL/GenBank/DDBJ whole genome shotgun (WGS) entry which is preliminary data.</text>
</comment>
<name>A0ABN7W6Z6_GIGMA</name>
<gene>
    <name evidence="1" type="ORF">GMARGA_LOCUS27192</name>
</gene>
<protein>
    <submittedName>
        <fullName evidence="1">11666_t:CDS:1</fullName>
    </submittedName>
</protein>